<keyword evidence="4" id="KW-0206">Cytoskeleton</keyword>
<proteinExistence type="predicted"/>
<keyword evidence="3" id="KW-0597">Phosphoprotein</keyword>
<evidence type="ECO:0000259" key="7">
    <source>
        <dbReference type="PROSITE" id="PS51741"/>
    </source>
</evidence>
<sequence length="355" mass="40952">MAKSRIADHFWAEDNKALNILSERMQNSNSTCNAIRTVFEKRARIEEEYGQRLLQLSEISLSEFEESYSTFSESLESIPTATEAAARAHIDLAQHIKQLLETPLAGFIRNQKEQWKMATTRVGESQNLKSRYIQGMQHAQSKYMDECTKLSRANSLMDYNARSEIQQSLHIISSLEQSYKQSLEDLESVSKQWVDDWRNTCETFQKLEENRIDYLRRTIWSYANMMSTVYVVDDQSCERIRTSLEVIDISGDTNAFVNKKGTSTTIPNIPQFVPFNNDHNDPLFNLNLNHLNHSRNNSQSVNSEGKGSNSRNTHEINIPVADEELRSVNDQLRMLPLTSEIADTKFVHQMVKEKK</sequence>
<dbReference type="PANTHER" id="PTHR23065:SF7">
    <property type="entry name" value="NOSTRIN, ISOFORM H"/>
    <property type="match status" value="1"/>
</dbReference>
<evidence type="ECO:0000256" key="1">
    <source>
        <dbReference type="ARBA" id="ARBA00004245"/>
    </source>
</evidence>
<evidence type="ECO:0000256" key="3">
    <source>
        <dbReference type="ARBA" id="ARBA00022553"/>
    </source>
</evidence>
<evidence type="ECO:0000313" key="9">
    <source>
        <dbReference type="Proteomes" id="UP001448207"/>
    </source>
</evidence>
<evidence type="ECO:0000256" key="2">
    <source>
        <dbReference type="ARBA" id="ARBA00022490"/>
    </source>
</evidence>
<comment type="caution">
    <text evidence="8">The sequence shown here is derived from an EMBL/GenBank/DDBJ whole genome shotgun (WGS) entry which is preliminary data.</text>
</comment>
<keyword evidence="2" id="KW-0963">Cytoplasm</keyword>
<evidence type="ECO:0000313" key="8">
    <source>
        <dbReference type="EMBL" id="KAL0075597.1"/>
    </source>
</evidence>
<evidence type="ECO:0000256" key="6">
    <source>
        <dbReference type="SAM" id="MobiDB-lite"/>
    </source>
</evidence>
<evidence type="ECO:0000256" key="5">
    <source>
        <dbReference type="PROSITE-ProRule" id="PRU01077"/>
    </source>
</evidence>
<dbReference type="SUPFAM" id="SSF103657">
    <property type="entry name" value="BAR/IMD domain-like"/>
    <property type="match status" value="1"/>
</dbReference>
<feature type="compositionally biased region" description="Polar residues" evidence="6">
    <location>
        <begin position="299"/>
        <end position="311"/>
    </location>
</feature>
<evidence type="ECO:0000256" key="4">
    <source>
        <dbReference type="ARBA" id="ARBA00023212"/>
    </source>
</evidence>
<dbReference type="SMART" id="SM00055">
    <property type="entry name" value="FCH"/>
    <property type="match status" value="1"/>
</dbReference>
<dbReference type="Pfam" id="PF00611">
    <property type="entry name" value="FCH"/>
    <property type="match status" value="1"/>
</dbReference>
<comment type="subcellular location">
    <subcellularLocation>
        <location evidence="1">Cytoplasm</location>
        <location evidence="1">Cytoskeleton</location>
    </subcellularLocation>
</comment>
<organism evidence="8 9">
    <name type="scientific">Phycomyces blakesleeanus</name>
    <dbReference type="NCBI Taxonomy" id="4837"/>
    <lineage>
        <taxon>Eukaryota</taxon>
        <taxon>Fungi</taxon>
        <taxon>Fungi incertae sedis</taxon>
        <taxon>Mucoromycota</taxon>
        <taxon>Mucoromycotina</taxon>
        <taxon>Mucoromycetes</taxon>
        <taxon>Mucorales</taxon>
        <taxon>Phycomycetaceae</taxon>
        <taxon>Phycomyces</taxon>
    </lineage>
</organism>
<feature type="region of interest" description="Disordered" evidence="6">
    <location>
        <begin position="292"/>
        <end position="313"/>
    </location>
</feature>
<dbReference type="Gene3D" id="1.20.1270.60">
    <property type="entry name" value="Arfaptin homology (AH) domain/BAR domain"/>
    <property type="match status" value="1"/>
</dbReference>
<dbReference type="InterPro" id="IPR001060">
    <property type="entry name" value="FCH_dom"/>
</dbReference>
<keyword evidence="5" id="KW-0175">Coiled coil</keyword>
<dbReference type="PROSITE" id="PS51741">
    <property type="entry name" value="F_BAR"/>
    <property type="match status" value="1"/>
</dbReference>
<name>A0ABR3AK39_PHYBL</name>
<dbReference type="InterPro" id="IPR027267">
    <property type="entry name" value="AH/BAR_dom_sf"/>
</dbReference>
<protein>
    <recommendedName>
        <fullName evidence="7">F-BAR domain-containing protein</fullName>
    </recommendedName>
</protein>
<dbReference type="PANTHER" id="PTHR23065">
    <property type="entry name" value="PROLINE-SERINE-THREONINE PHOSPHATASE INTERACTING PROTEIN 1"/>
    <property type="match status" value="1"/>
</dbReference>
<dbReference type="Proteomes" id="UP001448207">
    <property type="component" value="Unassembled WGS sequence"/>
</dbReference>
<accession>A0ABR3AK39</accession>
<dbReference type="InterPro" id="IPR031160">
    <property type="entry name" value="F_BAR_dom"/>
</dbReference>
<gene>
    <name evidence="8" type="ORF">J3Q64DRAFT_1374840</name>
</gene>
<feature type="domain" description="F-BAR" evidence="7">
    <location>
        <begin position="1"/>
        <end position="252"/>
    </location>
</feature>
<dbReference type="EMBL" id="JBCLYO010000035">
    <property type="protein sequence ID" value="KAL0075597.1"/>
    <property type="molecule type" value="Genomic_DNA"/>
</dbReference>
<keyword evidence="9" id="KW-1185">Reference proteome</keyword>
<reference evidence="8 9" key="1">
    <citation type="submission" date="2024-04" db="EMBL/GenBank/DDBJ databases">
        <title>Symmetric and asymmetric DNA N6-adenine methylation regulates different biological responses in Mucorales.</title>
        <authorList>
            <consortium name="Lawrence Berkeley National Laboratory"/>
            <person name="Lax C."/>
            <person name="Mondo S.J."/>
            <person name="Osorio-Concepcion M."/>
            <person name="Muszewska A."/>
            <person name="Corrochano-Luque M."/>
            <person name="Gutierrez G."/>
            <person name="Riley R."/>
            <person name="Lipzen A."/>
            <person name="Guo J."/>
            <person name="Hundley H."/>
            <person name="Amirebrahimi M."/>
            <person name="Ng V."/>
            <person name="Lorenzo-Gutierrez D."/>
            <person name="Binder U."/>
            <person name="Yang J."/>
            <person name="Song Y."/>
            <person name="Canovas D."/>
            <person name="Navarro E."/>
            <person name="Freitag M."/>
            <person name="Gabaldon T."/>
            <person name="Grigoriev I.V."/>
            <person name="Corrochano L.M."/>
            <person name="Nicolas F.E."/>
            <person name="Garre V."/>
        </authorList>
    </citation>
    <scope>NUCLEOTIDE SEQUENCE [LARGE SCALE GENOMIC DNA]</scope>
    <source>
        <strain evidence="8 9">L51</strain>
    </source>
</reference>